<gene>
    <name evidence="1" type="ORF">LYPA_23C013561</name>
</gene>
<organism evidence="1 2">
    <name type="scientific">Lynx pardinus</name>
    <name type="common">Iberian lynx</name>
    <name type="synonym">Felis pardina</name>
    <dbReference type="NCBI Taxonomy" id="191816"/>
    <lineage>
        <taxon>Eukaryota</taxon>
        <taxon>Metazoa</taxon>
        <taxon>Chordata</taxon>
        <taxon>Craniata</taxon>
        <taxon>Vertebrata</taxon>
        <taxon>Euteleostomi</taxon>
        <taxon>Mammalia</taxon>
        <taxon>Eutheria</taxon>
        <taxon>Laurasiatheria</taxon>
        <taxon>Carnivora</taxon>
        <taxon>Feliformia</taxon>
        <taxon>Felidae</taxon>
        <taxon>Felinae</taxon>
        <taxon>Lynx</taxon>
    </lineage>
</organism>
<feature type="non-terminal residue" evidence="1">
    <location>
        <position position="119"/>
    </location>
</feature>
<sequence length="119" mass="12725">MAECGCTQERPLDPAVAGAPRLRPGASLSPKKFTRQCSSSISGIMENHNTHLAPGFTLNDLAPAPVNVATFKGLLGPGGCNNLYQVSFQQWNRFSPCGPRTSRTPLCSWGFALPTRVPP</sequence>
<dbReference type="Proteomes" id="UP000386466">
    <property type="component" value="Unassembled WGS sequence"/>
</dbReference>
<dbReference type="EMBL" id="CAAGRJ010023386">
    <property type="protein sequence ID" value="VFV36861.1"/>
    <property type="molecule type" value="Genomic_DNA"/>
</dbReference>
<proteinExistence type="predicted"/>
<name>A0A485NSH1_LYNPA</name>
<reference evidence="1 2" key="1">
    <citation type="submission" date="2019-01" db="EMBL/GenBank/DDBJ databases">
        <authorList>
            <person name="Alioto T."/>
            <person name="Alioto T."/>
        </authorList>
    </citation>
    <scope>NUCLEOTIDE SEQUENCE [LARGE SCALE GENOMIC DNA]</scope>
</reference>
<dbReference type="AlphaFoldDB" id="A0A485NSH1"/>
<protein>
    <submittedName>
        <fullName evidence="1">Uncharacterized protein</fullName>
    </submittedName>
</protein>
<keyword evidence="2" id="KW-1185">Reference proteome</keyword>
<evidence type="ECO:0000313" key="2">
    <source>
        <dbReference type="Proteomes" id="UP000386466"/>
    </source>
</evidence>
<accession>A0A485NSH1</accession>
<evidence type="ECO:0000313" key="1">
    <source>
        <dbReference type="EMBL" id="VFV36861.1"/>
    </source>
</evidence>